<comment type="caution">
    <text evidence="2">The sequence shown here is derived from an EMBL/GenBank/DDBJ whole genome shotgun (WGS) entry which is preliminary data.</text>
</comment>
<evidence type="ECO:0000313" key="2">
    <source>
        <dbReference type="EMBL" id="KAJ1172159.1"/>
    </source>
</evidence>
<feature type="compositionally biased region" description="Basic and acidic residues" evidence="1">
    <location>
        <begin position="16"/>
        <end position="35"/>
    </location>
</feature>
<organism evidence="2 3">
    <name type="scientific">Pleurodeles waltl</name>
    <name type="common">Iberian ribbed newt</name>
    <dbReference type="NCBI Taxonomy" id="8319"/>
    <lineage>
        <taxon>Eukaryota</taxon>
        <taxon>Metazoa</taxon>
        <taxon>Chordata</taxon>
        <taxon>Craniata</taxon>
        <taxon>Vertebrata</taxon>
        <taxon>Euteleostomi</taxon>
        <taxon>Amphibia</taxon>
        <taxon>Batrachia</taxon>
        <taxon>Caudata</taxon>
        <taxon>Salamandroidea</taxon>
        <taxon>Salamandridae</taxon>
        <taxon>Pleurodelinae</taxon>
        <taxon>Pleurodeles</taxon>
    </lineage>
</organism>
<dbReference type="EMBL" id="JANPWB010000007">
    <property type="protein sequence ID" value="KAJ1172159.1"/>
    <property type="molecule type" value="Genomic_DNA"/>
</dbReference>
<dbReference type="AlphaFoldDB" id="A0AAV7T6M0"/>
<gene>
    <name evidence="2" type="ORF">NDU88_004009</name>
</gene>
<reference evidence="2" key="1">
    <citation type="journal article" date="2022" name="bioRxiv">
        <title>Sequencing and chromosome-scale assembly of the giantPleurodeles waltlgenome.</title>
        <authorList>
            <person name="Brown T."/>
            <person name="Elewa A."/>
            <person name="Iarovenko S."/>
            <person name="Subramanian E."/>
            <person name="Araus A.J."/>
            <person name="Petzold A."/>
            <person name="Susuki M."/>
            <person name="Suzuki K.-i.T."/>
            <person name="Hayashi T."/>
            <person name="Toyoda A."/>
            <person name="Oliveira C."/>
            <person name="Osipova E."/>
            <person name="Leigh N.D."/>
            <person name="Simon A."/>
            <person name="Yun M.H."/>
        </authorList>
    </citation>
    <scope>NUCLEOTIDE SEQUENCE</scope>
    <source>
        <strain evidence="2">20211129_DDA</strain>
        <tissue evidence="2">Liver</tissue>
    </source>
</reference>
<keyword evidence="3" id="KW-1185">Reference proteome</keyword>
<feature type="region of interest" description="Disordered" evidence="1">
    <location>
        <begin position="1"/>
        <end position="36"/>
    </location>
</feature>
<evidence type="ECO:0000256" key="1">
    <source>
        <dbReference type="SAM" id="MobiDB-lite"/>
    </source>
</evidence>
<dbReference type="Proteomes" id="UP001066276">
    <property type="component" value="Chromosome 4_1"/>
</dbReference>
<name>A0AAV7T6M0_PLEWA</name>
<proteinExistence type="predicted"/>
<accession>A0AAV7T6M0</accession>
<evidence type="ECO:0000313" key="3">
    <source>
        <dbReference type="Proteomes" id="UP001066276"/>
    </source>
</evidence>
<sequence>MGPDDRRLGGSSRWQHPTEPRRRLDLKELRPKPEEVSETVATLEEHENSRDEEIVQLQQEVIPLQGQQIVLQAHMEDLLGPQFNTLKGIVWPQRGGDGERGLMELTRGSR</sequence>
<protein>
    <submittedName>
        <fullName evidence="2">Uncharacterized protein</fullName>
    </submittedName>
</protein>